<name>A0A0B5Q9F7_CLOBE</name>
<dbReference type="EMBL" id="CP010086">
    <property type="protein sequence ID" value="AJG98864.1"/>
    <property type="molecule type" value="Genomic_DNA"/>
</dbReference>
<dbReference type="OrthoDB" id="2665494at2"/>
<dbReference type="Pfam" id="PF07498">
    <property type="entry name" value="Rho_N"/>
    <property type="match status" value="1"/>
</dbReference>
<dbReference type="Proteomes" id="UP000031866">
    <property type="component" value="Chromosome"/>
</dbReference>
<dbReference type="InterPro" id="IPR036361">
    <property type="entry name" value="SAP_dom_sf"/>
</dbReference>
<feature type="domain" description="Rho termination factor-like N-terminal" evidence="1">
    <location>
        <begin position="41"/>
        <end position="77"/>
    </location>
</feature>
<organism evidence="2 3">
    <name type="scientific">Clostridium beijerinckii</name>
    <name type="common">Clostridium MP</name>
    <dbReference type="NCBI Taxonomy" id="1520"/>
    <lineage>
        <taxon>Bacteria</taxon>
        <taxon>Bacillati</taxon>
        <taxon>Bacillota</taxon>
        <taxon>Clostridia</taxon>
        <taxon>Eubacteriales</taxon>
        <taxon>Clostridiaceae</taxon>
        <taxon>Clostridium</taxon>
    </lineage>
</organism>
<dbReference type="InterPro" id="IPR036269">
    <property type="entry name" value="Rho_N_sf"/>
</dbReference>
<dbReference type="STRING" id="1520.LF65_02278"/>
<dbReference type="InterPro" id="IPR011112">
    <property type="entry name" value="Rho-like_N"/>
</dbReference>
<evidence type="ECO:0000259" key="1">
    <source>
        <dbReference type="SMART" id="SM00959"/>
    </source>
</evidence>
<gene>
    <name evidence="2" type="ORF">LF65_02278</name>
</gene>
<evidence type="ECO:0000313" key="2">
    <source>
        <dbReference type="EMBL" id="AJG98864.1"/>
    </source>
</evidence>
<accession>A0A0B5Q9F7</accession>
<dbReference type="Gene3D" id="1.10.720.30">
    <property type="entry name" value="SAP domain"/>
    <property type="match status" value="1"/>
</dbReference>
<dbReference type="SUPFAM" id="SSF68912">
    <property type="entry name" value="Rho N-terminal domain-like"/>
    <property type="match status" value="1"/>
</dbReference>
<proteinExistence type="predicted"/>
<reference evidence="3" key="1">
    <citation type="submission" date="2014-12" db="EMBL/GenBank/DDBJ databases">
        <title>Genome sequence of Clostridium beijerinckii strain 59B.</title>
        <authorList>
            <person name="Little G.T."/>
            <person name="Minton N.P."/>
        </authorList>
    </citation>
    <scope>NUCLEOTIDE SEQUENCE [LARGE SCALE GENOMIC DNA]</scope>
    <source>
        <strain evidence="3">59B</strain>
    </source>
</reference>
<dbReference type="GO" id="GO:0006353">
    <property type="term" value="P:DNA-templated transcription termination"/>
    <property type="evidence" value="ECO:0007669"/>
    <property type="project" value="InterPro"/>
</dbReference>
<dbReference type="RefSeq" id="WP_041896158.1">
    <property type="nucleotide sequence ID" value="NZ_CP010086.2"/>
</dbReference>
<sequence>MGFRLKRDNVERVVEKEFERESLLNDGYKLLEEKQDQSTTDFNQLTVDQLKELAKEKNIEGISNMKKEDLIKALEGGK</sequence>
<evidence type="ECO:0000313" key="3">
    <source>
        <dbReference type="Proteomes" id="UP000031866"/>
    </source>
</evidence>
<dbReference type="SMART" id="SM00959">
    <property type="entry name" value="Rho_N"/>
    <property type="match status" value="1"/>
</dbReference>
<dbReference type="KEGG" id="cbei:LF65_02278"/>
<protein>
    <recommendedName>
        <fullName evidence="1">Rho termination factor-like N-terminal domain-containing protein</fullName>
    </recommendedName>
</protein>
<dbReference type="AlphaFoldDB" id="A0A0B5Q9F7"/>